<keyword evidence="4" id="KW-0378">Hydrolase</keyword>
<proteinExistence type="predicted"/>
<keyword evidence="5" id="KW-0460">Magnesium</keyword>
<organism evidence="7 8">
    <name type="scientific">Tomitella cavernea</name>
    <dbReference type="NCBI Taxonomy" id="1387982"/>
    <lineage>
        <taxon>Bacteria</taxon>
        <taxon>Bacillati</taxon>
        <taxon>Actinomycetota</taxon>
        <taxon>Actinomycetes</taxon>
        <taxon>Mycobacteriales</taxon>
        <taxon>Tomitella</taxon>
    </lineage>
</organism>
<dbReference type="InterPro" id="IPR002716">
    <property type="entry name" value="PIN_dom"/>
</dbReference>
<evidence type="ECO:0000256" key="4">
    <source>
        <dbReference type="ARBA" id="ARBA00022801"/>
    </source>
</evidence>
<dbReference type="Pfam" id="PF01850">
    <property type="entry name" value="PIN"/>
    <property type="match status" value="1"/>
</dbReference>
<dbReference type="SUPFAM" id="SSF88723">
    <property type="entry name" value="PIN domain-like"/>
    <property type="match status" value="1"/>
</dbReference>
<reference evidence="8" key="1">
    <citation type="journal article" date="2019" name="Int. J. Syst. Evol. Microbiol.">
        <title>The Global Catalogue of Microorganisms (GCM) 10K type strain sequencing project: providing services to taxonomists for standard genome sequencing and annotation.</title>
        <authorList>
            <consortium name="The Broad Institute Genomics Platform"/>
            <consortium name="The Broad Institute Genome Sequencing Center for Infectious Disease"/>
            <person name="Wu L."/>
            <person name="Ma J."/>
        </authorList>
    </citation>
    <scope>NUCLEOTIDE SEQUENCE [LARGE SCALE GENOMIC DNA]</scope>
    <source>
        <strain evidence="8">JCM 18542</strain>
    </source>
</reference>
<evidence type="ECO:0000259" key="6">
    <source>
        <dbReference type="Pfam" id="PF01850"/>
    </source>
</evidence>
<accession>A0ABP9CJB9</accession>
<evidence type="ECO:0000256" key="3">
    <source>
        <dbReference type="ARBA" id="ARBA00022723"/>
    </source>
</evidence>
<keyword evidence="8" id="KW-1185">Reference proteome</keyword>
<sequence>MVKLVVFEPETEALFAWLRDRRKIPPASSSLARVELMRTARRMAVPRLIDRTSSVLAAMDTMPISDKVIDGACSLGQSALRSLDAIHLASALQLAGALTAFVAYDLRLPDAAESVGLEVAAPA</sequence>
<feature type="domain" description="PIN" evidence="6">
    <location>
        <begin position="8"/>
        <end position="112"/>
    </location>
</feature>
<evidence type="ECO:0000313" key="8">
    <source>
        <dbReference type="Proteomes" id="UP001500839"/>
    </source>
</evidence>
<keyword evidence="3" id="KW-0479">Metal-binding</keyword>
<keyword evidence="2" id="KW-0540">Nuclease</keyword>
<dbReference type="EMBL" id="BAABKQ010000001">
    <property type="protein sequence ID" value="GAA4808890.1"/>
    <property type="molecule type" value="Genomic_DNA"/>
</dbReference>
<dbReference type="CDD" id="cd09874">
    <property type="entry name" value="PIN_MT3492-like"/>
    <property type="match status" value="1"/>
</dbReference>
<evidence type="ECO:0000256" key="5">
    <source>
        <dbReference type="ARBA" id="ARBA00022842"/>
    </source>
</evidence>
<protein>
    <submittedName>
        <fullName evidence="7">Type II toxin-antitoxin system VapC family toxin</fullName>
    </submittedName>
</protein>
<dbReference type="Proteomes" id="UP001500839">
    <property type="component" value="Unassembled WGS sequence"/>
</dbReference>
<evidence type="ECO:0000256" key="1">
    <source>
        <dbReference type="ARBA" id="ARBA00022649"/>
    </source>
</evidence>
<name>A0ABP9CJB9_9ACTN</name>
<comment type="caution">
    <text evidence="7">The sequence shown here is derived from an EMBL/GenBank/DDBJ whole genome shotgun (WGS) entry which is preliminary data.</text>
</comment>
<evidence type="ECO:0000256" key="2">
    <source>
        <dbReference type="ARBA" id="ARBA00022722"/>
    </source>
</evidence>
<keyword evidence="1" id="KW-1277">Toxin-antitoxin system</keyword>
<gene>
    <name evidence="7" type="ORF">GCM10023353_10880</name>
</gene>
<dbReference type="Gene3D" id="3.40.50.1010">
    <property type="entry name" value="5'-nuclease"/>
    <property type="match status" value="1"/>
</dbReference>
<evidence type="ECO:0000313" key="7">
    <source>
        <dbReference type="EMBL" id="GAA4808890.1"/>
    </source>
</evidence>
<dbReference type="InterPro" id="IPR029060">
    <property type="entry name" value="PIN-like_dom_sf"/>
</dbReference>